<keyword evidence="10" id="KW-1185">Reference proteome</keyword>
<dbReference type="Proteomes" id="UP000198281">
    <property type="component" value="Unassembled WGS sequence"/>
</dbReference>
<evidence type="ECO:0000256" key="6">
    <source>
        <dbReference type="RuleBase" id="RU003983"/>
    </source>
</evidence>
<keyword evidence="2" id="KW-0479">Metal-binding</keyword>
<gene>
    <name evidence="9" type="ORF">SAMN06295912_11859</name>
</gene>
<dbReference type="OrthoDB" id="9810445at2"/>
<dbReference type="AlphaFoldDB" id="A0A239HQ40"/>
<dbReference type="PANTHER" id="PTHR22726:SF1">
    <property type="entry name" value="METALLOENDOPEPTIDASE OMA1, MITOCHONDRIAL"/>
    <property type="match status" value="1"/>
</dbReference>
<keyword evidence="5 6" id="KW-0482">Metalloprotease</keyword>
<evidence type="ECO:0000256" key="4">
    <source>
        <dbReference type="ARBA" id="ARBA00022833"/>
    </source>
</evidence>
<dbReference type="Gene3D" id="3.30.2010.10">
    <property type="entry name" value="Metalloproteases ('zincins'), catalytic domain"/>
    <property type="match status" value="1"/>
</dbReference>
<dbReference type="CDD" id="cd07324">
    <property type="entry name" value="M48C_Oma1-like"/>
    <property type="match status" value="1"/>
</dbReference>
<organism evidence="9 10">
    <name type="scientific">Edaphosphingomonas laterariae</name>
    <dbReference type="NCBI Taxonomy" id="861865"/>
    <lineage>
        <taxon>Bacteria</taxon>
        <taxon>Pseudomonadati</taxon>
        <taxon>Pseudomonadota</taxon>
        <taxon>Alphaproteobacteria</taxon>
        <taxon>Sphingomonadales</taxon>
        <taxon>Rhizorhabdaceae</taxon>
        <taxon>Edaphosphingomonas</taxon>
    </lineage>
</organism>
<feature type="signal peptide" evidence="7">
    <location>
        <begin position="1"/>
        <end position="25"/>
    </location>
</feature>
<keyword evidence="1 6" id="KW-0645">Protease</keyword>
<comment type="similarity">
    <text evidence="6">Belongs to the peptidase M48 family.</text>
</comment>
<evidence type="ECO:0000256" key="7">
    <source>
        <dbReference type="SAM" id="SignalP"/>
    </source>
</evidence>
<dbReference type="GO" id="GO:0051603">
    <property type="term" value="P:proteolysis involved in protein catabolic process"/>
    <property type="evidence" value="ECO:0007669"/>
    <property type="project" value="TreeGrafter"/>
</dbReference>
<evidence type="ECO:0000256" key="1">
    <source>
        <dbReference type="ARBA" id="ARBA00022670"/>
    </source>
</evidence>
<reference evidence="10" key="1">
    <citation type="submission" date="2017-06" db="EMBL/GenBank/DDBJ databases">
        <authorList>
            <person name="Varghese N."/>
            <person name="Submissions S."/>
        </authorList>
    </citation>
    <scope>NUCLEOTIDE SEQUENCE [LARGE SCALE GENOMIC DNA]</scope>
    <source>
        <strain evidence="10">LNB2</strain>
    </source>
</reference>
<dbReference type="PANTHER" id="PTHR22726">
    <property type="entry name" value="METALLOENDOPEPTIDASE OMA1"/>
    <property type="match status" value="1"/>
</dbReference>
<dbReference type="InterPro" id="IPR011990">
    <property type="entry name" value="TPR-like_helical_dom_sf"/>
</dbReference>
<evidence type="ECO:0000256" key="2">
    <source>
        <dbReference type="ARBA" id="ARBA00022723"/>
    </source>
</evidence>
<protein>
    <submittedName>
        <fullName evidence="9">Putative Zn-dependent protease, contains TPR repeats</fullName>
    </submittedName>
</protein>
<comment type="cofactor">
    <cofactor evidence="6">
        <name>Zn(2+)</name>
        <dbReference type="ChEBI" id="CHEBI:29105"/>
    </cofactor>
    <text evidence="6">Binds 1 zinc ion per subunit.</text>
</comment>
<name>A0A239HQ40_9SPHN</name>
<dbReference type="RefSeq" id="WP_089220405.1">
    <property type="nucleotide sequence ID" value="NZ_FZOS01000018.1"/>
</dbReference>
<keyword evidence="3 6" id="KW-0378">Hydrolase</keyword>
<dbReference type="GO" id="GO:0004222">
    <property type="term" value="F:metalloendopeptidase activity"/>
    <property type="evidence" value="ECO:0007669"/>
    <property type="project" value="InterPro"/>
</dbReference>
<dbReference type="EMBL" id="FZOS01000018">
    <property type="protein sequence ID" value="SNS83400.1"/>
    <property type="molecule type" value="Genomic_DNA"/>
</dbReference>
<evidence type="ECO:0000259" key="8">
    <source>
        <dbReference type="Pfam" id="PF01435"/>
    </source>
</evidence>
<dbReference type="GO" id="GO:0046872">
    <property type="term" value="F:metal ion binding"/>
    <property type="evidence" value="ECO:0007669"/>
    <property type="project" value="UniProtKB-KW"/>
</dbReference>
<keyword evidence="7" id="KW-0732">Signal</keyword>
<evidence type="ECO:0000256" key="5">
    <source>
        <dbReference type="ARBA" id="ARBA00023049"/>
    </source>
</evidence>
<dbReference type="Pfam" id="PF01435">
    <property type="entry name" value="Peptidase_M48"/>
    <property type="match status" value="1"/>
</dbReference>
<evidence type="ECO:0000256" key="3">
    <source>
        <dbReference type="ARBA" id="ARBA00022801"/>
    </source>
</evidence>
<dbReference type="Gene3D" id="1.25.40.10">
    <property type="entry name" value="Tetratricopeptide repeat domain"/>
    <property type="match status" value="1"/>
</dbReference>
<dbReference type="InterPro" id="IPR001915">
    <property type="entry name" value="Peptidase_M48"/>
</dbReference>
<dbReference type="SUPFAM" id="SSF81901">
    <property type="entry name" value="HCP-like"/>
    <property type="match status" value="1"/>
</dbReference>
<accession>A0A239HQ40</accession>
<evidence type="ECO:0000313" key="9">
    <source>
        <dbReference type="EMBL" id="SNS83400.1"/>
    </source>
</evidence>
<feature type="domain" description="Peptidase M48" evidence="8">
    <location>
        <begin position="94"/>
        <end position="257"/>
    </location>
</feature>
<dbReference type="InterPro" id="IPR051156">
    <property type="entry name" value="Mito/Outer_Membr_Metalloprot"/>
</dbReference>
<keyword evidence="4 6" id="KW-0862">Zinc</keyword>
<proteinExistence type="inferred from homology"/>
<feature type="chain" id="PRO_5012399037" evidence="7">
    <location>
        <begin position="26"/>
        <end position="392"/>
    </location>
</feature>
<evidence type="ECO:0000313" key="10">
    <source>
        <dbReference type="Proteomes" id="UP000198281"/>
    </source>
</evidence>
<dbReference type="GO" id="GO:0016020">
    <property type="term" value="C:membrane"/>
    <property type="evidence" value="ECO:0007669"/>
    <property type="project" value="TreeGrafter"/>
</dbReference>
<sequence length="392" mass="42541">MRGTLAARAAIAAVAALLPAAIAGAEVRAPAPLPPYAQAYEPTTVDERGLWMEVDEVERKLRDSRFVIKDQKLVDYVQGVLCRTVGDDRCRAVRIYVVRDTAFNASMAPNGMMVVHSGLLLRVKDEAELGSVLGHEFGHFELRHSLNGFKQRRTASDVMTWLAILAPNTGGALATGIAGSAFAFSRGQEQDADMLGLSYLAASPYPSASAANVWERLMAEQDATAAGRKRKAQHRYSAGFFASHPTELTRATYLREAAARAPDPGDAAQAAYRATMAAFLPDFLDDQIKLNDFGGTEYLLNQLAGDQWTPQLLYARGELYRQRGNPRDLVSAAQFYQEAIAKGYAGAEAQRGLGLSLMRSQQVEQGRAALQEYLKLKPDAADASLISTLVAN</sequence>